<dbReference type="OrthoDB" id="1121314at2"/>
<dbReference type="EMBL" id="WBVQ01000002">
    <property type="protein sequence ID" value="KAB2816043.1"/>
    <property type="molecule type" value="Genomic_DNA"/>
</dbReference>
<keyword evidence="1" id="KW-0812">Transmembrane</keyword>
<dbReference type="RefSeq" id="WP_151693472.1">
    <property type="nucleotide sequence ID" value="NZ_BMGX01000001.1"/>
</dbReference>
<evidence type="ECO:0008006" key="4">
    <source>
        <dbReference type="Google" id="ProtNLM"/>
    </source>
</evidence>
<sequence length="320" mass="37122">MIKNLLHNSRFWVAVKIVFLILFLFYIYSKWESISTENLEVNFQNLTSNSYFYLWMLVFVVLFGINWFTDTLLWYNVVRNKTTISFYQAFKINLVSHAVGLVTPANIGEYGIKALSFTELGKSRQSLLLTFSYRSTKSFVKLAAGLLAMYMILQSSYPVWSVLLLVALLLLCIVYWFMPQLLEWVYHHKWGRWIFGDKEVRNWHFKRSEFLRATIPASVRFLSYSAELAILVALGTKLNFFNALVRSISTYSISTFIPSLSVFDPVVKTSVGDMIFTGENVGIEWVGFCITTVWFANVGFPSLIGYLLWMRMKPQTSKRT</sequence>
<comment type="caution">
    <text evidence="2">The sequence shown here is derived from an EMBL/GenBank/DDBJ whole genome shotgun (WGS) entry which is preliminary data.</text>
</comment>
<dbReference type="Proteomes" id="UP000484164">
    <property type="component" value="Unassembled WGS sequence"/>
</dbReference>
<evidence type="ECO:0000313" key="2">
    <source>
        <dbReference type="EMBL" id="KAB2816043.1"/>
    </source>
</evidence>
<feature type="transmembrane region" description="Helical" evidence="1">
    <location>
        <begin position="159"/>
        <end position="178"/>
    </location>
</feature>
<evidence type="ECO:0000313" key="3">
    <source>
        <dbReference type="Proteomes" id="UP000484164"/>
    </source>
</evidence>
<feature type="transmembrane region" description="Helical" evidence="1">
    <location>
        <begin position="243"/>
        <end position="263"/>
    </location>
</feature>
<protein>
    <recommendedName>
        <fullName evidence="4">Flippase-like domain-containing protein</fullName>
    </recommendedName>
</protein>
<proteinExistence type="predicted"/>
<dbReference type="AlphaFoldDB" id="A0A6L3ZDW1"/>
<keyword evidence="1" id="KW-0472">Membrane</keyword>
<name>A0A6L3ZDW1_9FLAO</name>
<gene>
    <name evidence="2" type="ORF">F8C82_10145</name>
</gene>
<evidence type="ECO:0000256" key="1">
    <source>
        <dbReference type="SAM" id="Phobius"/>
    </source>
</evidence>
<keyword evidence="3" id="KW-1185">Reference proteome</keyword>
<feature type="transmembrane region" description="Helical" evidence="1">
    <location>
        <begin position="283"/>
        <end position="309"/>
    </location>
</feature>
<feature type="transmembrane region" description="Helical" evidence="1">
    <location>
        <begin position="12"/>
        <end position="31"/>
    </location>
</feature>
<organism evidence="2 3">
    <name type="scientific">Phaeocystidibacter marisrubri</name>
    <dbReference type="NCBI Taxonomy" id="1577780"/>
    <lineage>
        <taxon>Bacteria</taxon>
        <taxon>Pseudomonadati</taxon>
        <taxon>Bacteroidota</taxon>
        <taxon>Flavobacteriia</taxon>
        <taxon>Flavobacteriales</taxon>
        <taxon>Phaeocystidibacteraceae</taxon>
        <taxon>Phaeocystidibacter</taxon>
    </lineage>
</organism>
<accession>A0A6L3ZDW1</accession>
<keyword evidence="1" id="KW-1133">Transmembrane helix</keyword>
<feature type="transmembrane region" description="Helical" evidence="1">
    <location>
        <begin position="51"/>
        <end position="75"/>
    </location>
</feature>
<reference evidence="2 3" key="1">
    <citation type="submission" date="2019-10" db="EMBL/GenBank/DDBJ databases">
        <title>Genome sequence of Phaeocystidibacter marisrubri JCM30614 (type strain).</title>
        <authorList>
            <person name="Bowman J.P."/>
        </authorList>
    </citation>
    <scope>NUCLEOTIDE SEQUENCE [LARGE SCALE GENOMIC DNA]</scope>
    <source>
        <strain evidence="2 3">JCM 30614</strain>
    </source>
</reference>